<proteinExistence type="predicted"/>
<dbReference type="GO" id="GO:0016020">
    <property type="term" value="C:membrane"/>
    <property type="evidence" value="ECO:0007669"/>
    <property type="project" value="InterPro"/>
</dbReference>
<dbReference type="InterPro" id="IPR040690">
    <property type="entry name" value="FtsX_ECD"/>
</dbReference>
<feature type="transmembrane region" description="Helical" evidence="1">
    <location>
        <begin position="221"/>
        <end position="248"/>
    </location>
</feature>
<dbReference type="Pfam" id="PF18075">
    <property type="entry name" value="FtsX_ECD"/>
    <property type="match status" value="1"/>
</dbReference>
<keyword evidence="1" id="KW-0472">Membrane</keyword>
<dbReference type="GO" id="GO:0051301">
    <property type="term" value="P:cell division"/>
    <property type="evidence" value="ECO:0007669"/>
    <property type="project" value="InterPro"/>
</dbReference>
<feature type="transmembrane region" description="Helical" evidence="1">
    <location>
        <begin position="20"/>
        <end position="41"/>
    </location>
</feature>
<sequence>MSRYFKVALLNIRRSPFQALLAFTVLFLTYFLTTLIIYLSYGSSRIVEYFETRPQVIAFLKKDIKEIEVTALFDRLSEDTRVRDIRFVSREEAKKIYEGRTRDNPSLSQLVSPSIFPESVEFSLYDLKSAQEMVTEIRSEKIIDNVGFTASLGGDENIEGAIDRLNKASLYVKLGGVAIISIFGLVSLVTLISLIGLKLVTRKEELDLMVLMGAKRSSVKAPVLFEAMIYNLVSLVFGFLSATVLFLYGAPVLVNYFGGYE</sequence>
<gene>
    <name evidence="3" type="ORF">A2188_01585</name>
</gene>
<evidence type="ECO:0000313" key="4">
    <source>
        <dbReference type="Proteomes" id="UP000179241"/>
    </source>
</evidence>
<name>A0A1F8CL69_9BACT</name>
<comment type="caution">
    <text evidence="3">The sequence shown here is derived from an EMBL/GenBank/DDBJ whole genome shotgun (WGS) entry which is preliminary data.</text>
</comment>
<keyword evidence="1" id="KW-0812">Transmembrane</keyword>
<accession>A0A1F8CL69</accession>
<evidence type="ECO:0000256" key="1">
    <source>
        <dbReference type="SAM" id="Phobius"/>
    </source>
</evidence>
<dbReference type="PANTHER" id="PTHR47755">
    <property type="entry name" value="CELL DIVISION PROTEIN FTSX"/>
    <property type="match status" value="1"/>
</dbReference>
<feature type="transmembrane region" description="Helical" evidence="1">
    <location>
        <begin position="174"/>
        <end position="200"/>
    </location>
</feature>
<dbReference type="AlphaFoldDB" id="A0A1F8CL69"/>
<evidence type="ECO:0000259" key="2">
    <source>
        <dbReference type="Pfam" id="PF18075"/>
    </source>
</evidence>
<organism evidence="3 4">
    <name type="scientific">Candidatus Woesebacteria bacterium RIFOXYA1_FULL_43_9</name>
    <dbReference type="NCBI Taxonomy" id="1802534"/>
    <lineage>
        <taxon>Bacteria</taxon>
        <taxon>Candidatus Woeseibacteriota</taxon>
    </lineage>
</organism>
<dbReference type="InterPro" id="IPR004513">
    <property type="entry name" value="FtsX"/>
</dbReference>
<evidence type="ECO:0000313" key="3">
    <source>
        <dbReference type="EMBL" id="OGM76488.1"/>
    </source>
</evidence>
<dbReference type="Proteomes" id="UP000179241">
    <property type="component" value="Unassembled WGS sequence"/>
</dbReference>
<dbReference type="Gene3D" id="3.30.70.3040">
    <property type="match status" value="1"/>
</dbReference>
<dbReference type="PANTHER" id="PTHR47755:SF1">
    <property type="entry name" value="CELL DIVISION PROTEIN FTSX"/>
    <property type="match status" value="1"/>
</dbReference>
<dbReference type="EMBL" id="MGHU01000052">
    <property type="protein sequence ID" value="OGM76488.1"/>
    <property type="molecule type" value="Genomic_DNA"/>
</dbReference>
<reference evidence="3 4" key="1">
    <citation type="journal article" date="2016" name="Nat. Commun.">
        <title>Thousands of microbial genomes shed light on interconnected biogeochemical processes in an aquifer system.</title>
        <authorList>
            <person name="Anantharaman K."/>
            <person name="Brown C.T."/>
            <person name="Hug L.A."/>
            <person name="Sharon I."/>
            <person name="Castelle C.J."/>
            <person name="Probst A.J."/>
            <person name="Thomas B.C."/>
            <person name="Singh A."/>
            <person name="Wilkins M.J."/>
            <person name="Karaoz U."/>
            <person name="Brodie E.L."/>
            <person name="Williams K.H."/>
            <person name="Hubbard S.S."/>
            <person name="Banfield J.F."/>
        </authorList>
    </citation>
    <scope>NUCLEOTIDE SEQUENCE [LARGE SCALE GENOMIC DNA]</scope>
</reference>
<protein>
    <recommendedName>
        <fullName evidence="2">FtsX extracellular domain-containing protein</fullName>
    </recommendedName>
</protein>
<feature type="domain" description="FtsX extracellular" evidence="2">
    <location>
        <begin position="55"/>
        <end position="146"/>
    </location>
</feature>
<feature type="non-terminal residue" evidence="3">
    <location>
        <position position="261"/>
    </location>
</feature>
<keyword evidence="1" id="KW-1133">Transmembrane helix</keyword>